<dbReference type="InterPro" id="IPR013078">
    <property type="entry name" value="His_Pase_superF_clade-1"/>
</dbReference>
<evidence type="ECO:0000256" key="5">
    <source>
        <dbReference type="PIRSR" id="PIRSR613078-1"/>
    </source>
</evidence>
<evidence type="ECO:0000256" key="4">
    <source>
        <dbReference type="HAMAP-Rule" id="MF_01039"/>
    </source>
</evidence>
<dbReference type="EC" id="5.4.2.11" evidence="4 8"/>
<comment type="catalytic activity">
    <reaction evidence="4 8">
        <text>(2R)-2-phosphoglycerate = (2R)-3-phosphoglycerate</text>
        <dbReference type="Rhea" id="RHEA:15901"/>
        <dbReference type="ChEBI" id="CHEBI:58272"/>
        <dbReference type="ChEBI" id="CHEBI:58289"/>
        <dbReference type="EC" id="5.4.2.11"/>
    </reaction>
</comment>
<dbReference type="Pfam" id="PF00300">
    <property type="entry name" value="His_Phos_1"/>
    <property type="match status" value="1"/>
</dbReference>
<dbReference type="CDD" id="cd07067">
    <property type="entry name" value="HP_PGM_like"/>
    <property type="match status" value="1"/>
</dbReference>
<dbReference type="GO" id="GO:0006096">
    <property type="term" value="P:glycolytic process"/>
    <property type="evidence" value="ECO:0007669"/>
    <property type="project" value="UniProtKB-UniRule"/>
</dbReference>
<feature type="active site" description="Tele-phosphohistidine intermediate" evidence="4 5">
    <location>
        <position position="9"/>
    </location>
</feature>
<feature type="active site" description="Proton donor/acceptor" evidence="4 5">
    <location>
        <position position="87"/>
    </location>
</feature>
<dbReference type="UniPathway" id="UPA00109">
    <property type="reaction ID" value="UER00186"/>
</dbReference>
<sequence length="230" mass="26496">MVKLVLLRHGQSIANKENEYTGWTDAPLTKKGEFQAKEAGELLRKTKITFKQLHTSVLSRAIKTADIVLDQIGQSNIPVLKSWRLNERHYGALRGLNKNWTRKVYGDRQVALWRRSFTTVPPLMDETDNDRRYHAYPQSILPRAESLKMASDRIIPYWVDKIAPQLLHGNNQLIVAHGSTLRALIKYIEEIDDEEIDGVEVANGTPIIYELDNKLRIVKEKILKSEHTIY</sequence>
<dbReference type="EMBL" id="AZEH01000039">
    <property type="protein sequence ID" value="KRL04893.1"/>
    <property type="molecule type" value="Genomic_DNA"/>
</dbReference>
<comment type="caution">
    <text evidence="9">The sequence shown here is derived from an EMBL/GenBank/DDBJ whole genome shotgun (WGS) entry which is preliminary data.</text>
</comment>
<proteinExistence type="inferred from homology"/>
<dbReference type="HAMAP" id="MF_01039">
    <property type="entry name" value="PGAM_GpmA"/>
    <property type="match status" value="1"/>
</dbReference>
<accession>A0A0R1M978</accession>
<evidence type="ECO:0000256" key="1">
    <source>
        <dbReference type="ARBA" id="ARBA00006717"/>
    </source>
</evidence>
<organism evidence="9 10">
    <name type="scientific">Liquorilactobacillus oeni DSM 19972</name>
    <dbReference type="NCBI Taxonomy" id="1423777"/>
    <lineage>
        <taxon>Bacteria</taxon>
        <taxon>Bacillati</taxon>
        <taxon>Bacillota</taxon>
        <taxon>Bacilli</taxon>
        <taxon>Lactobacillales</taxon>
        <taxon>Lactobacillaceae</taxon>
        <taxon>Liquorilactobacillus</taxon>
    </lineage>
</organism>
<keyword evidence="2 4" id="KW-0324">Glycolysis</keyword>
<dbReference type="Gene3D" id="3.40.50.1240">
    <property type="entry name" value="Phosphoglycerate mutase-like"/>
    <property type="match status" value="1"/>
</dbReference>
<keyword evidence="10" id="KW-1185">Reference proteome</keyword>
<keyword evidence="4" id="KW-0312">Gluconeogenesis</keyword>
<name>A0A0R1M978_9LACO</name>
<dbReference type="PANTHER" id="PTHR11931">
    <property type="entry name" value="PHOSPHOGLYCERATE MUTASE"/>
    <property type="match status" value="1"/>
</dbReference>
<feature type="site" description="Transition state stabilizer" evidence="4 7">
    <location>
        <position position="177"/>
    </location>
</feature>
<dbReference type="STRING" id="1423777.FD46_GL002031"/>
<dbReference type="SUPFAM" id="SSF53254">
    <property type="entry name" value="Phosphoglycerate mutase-like"/>
    <property type="match status" value="1"/>
</dbReference>
<dbReference type="PATRIC" id="fig|1423777.3.peg.2089"/>
<dbReference type="InterPro" id="IPR029033">
    <property type="entry name" value="His_PPase_superfam"/>
</dbReference>
<evidence type="ECO:0000256" key="3">
    <source>
        <dbReference type="ARBA" id="ARBA00023235"/>
    </source>
</evidence>
<dbReference type="NCBIfam" id="TIGR01258">
    <property type="entry name" value="pgm_1"/>
    <property type="match status" value="1"/>
</dbReference>
<dbReference type="AlphaFoldDB" id="A0A0R1M978"/>
<comment type="function">
    <text evidence="4 8">Catalyzes the interconversion of 2-phosphoglycerate and 3-phosphoglycerate.</text>
</comment>
<gene>
    <name evidence="4" type="primary">gpmA</name>
    <name evidence="9" type="ORF">FD46_GL002031</name>
</gene>
<feature type="binding site" evidence="4 6">
    <location>
        <position position="60"/>
    </location>
    <ligand>
        <name>substrate</name>
    </ligand>
</feature>
<feature type="binding site" evidence="4 6">
    <location>
        <begin position="87"/>
        <end position="90"/>
    </location>
    <ligand>
        <name>substrate</name>
    </ligand>
</feature>
<dbReference type="OrthoDB" id="9781415at2"/>
<dbReference type="InterPro" id="IPR001345">
    <property type="entry name" value="PG/BPGM_mutase_AS"/>
</dbReference>
<protein>
    <recommendedName>
        <fullName evidence="4 8">2,3-bisphosphoglycerate-dependent phosphoglycerate mutase</fullName>
        <shortName evidence="4">BPG-dependent PGAM</shortName>
        <shortName evidence="4">PGAM</shortName>
        <shortName evidence="4">Phosphoglyceromutase</shortName>
        <shortName evidence="4">dPGM</shortName>
        <ecNumber evidence="4 8">5.4.2.11</ecNumber>
    </recommendedName>
</protein>
<keyword evidence="3 4" id="KW-0413">Isomerase</keyword>
<evidence type="ECO:0000256" key="7">
    <source>
        <dbReference type="PIRSR" id="PIRSR613078-3"/>
    </source>
</evidence>
<feature type="binding site" evidence="4 6">
    <location>
        <begin position="8"/>
        <end position="15"/>
    </location>
    <ligand>
        <name>substrate</name>
    </ligand>
</feature>
<evidence type="ECO:0000256" key="2">
    <source>
        <dbReference type="ARBA" id="ARBA00023152"/>
    </source>
</evidence>
<dbReference type="PROSITE" id="PS00175">
    <property type="entry name" value="PG_MUTASE"/>
    <property type="match status" value="1"/>
</dbReference>
<dbReference type="GO" id="GO:0006094">
    <property type="term" value="P:gluconeogenesis"/>
    <property type="evidence" value="ECO:0007669"/>
    <property type="project" value="UniProtKB-UniRule"/>
</dbReference>
<feature type="binding site" evidence="4 6">
    <location>
        <position position="98"/>
    </location>
    <ligand>
        <name>substrate</name>
    </ligand>
</feature>
<dbReference type="Proteomes" id="UP000051686">
    <property type="component" value="Unassembled WGS sequence"/>
</dbReference>
<evidence type="ECO:0000256" key="8">
    <source>
        <dbReference type="RuleBase" id="RU004512"/>
    </source>
</evidence>
<dbReference type="InterPro" id="IPR005952">
    <property type="entry name" value="Phosphogly_mut1"/>
</dbReference>
<comment type="similarity">
    <text evidence="1 4">Belongs to the phosphoglycerate mutase family. BPG-dependent PGAM subfamily.</text>
</comment>
<evidence type="ECO:0000256" key="6">
    <source>
        <dbReference type="PIRSR" id="PIRSR613078-2"/>
    </source>
</evidence>
<comment type="caution">
    <text evidence="4">Lacks conserved residue(s) required for the propagation of feature annotation.</text>
</comment>
<feature type="binding site" evidence="4 6">
    <location>
        <begin position="114"/>
        <end position="115"/>
    </location>
    <ligand>
        <name>substrate</name>
    </ligand>
</feature>
<dbReference type="PIRSF" id="PIRSF000709">
    <property type="entry name" value="6PFK_2-Ptase"/>
    <property type="match status" value="1"/>
</dbReference>
<comment type="pathway">
    <text evidence="4 8">Carbohydrate degradation; glycolysis; pyruvate from D-glyceraldehyde 3-phosphate: step 3/5.</text>
</comment>
<evidence type="ECO:0000313" key="9">
    <source>
        <dbReference type="EMBL" id="KRL04893.1"/>
    </source>
</evidence>
<feature type="binding site" evidence="4 6">
    <location>
        <begin position="21"/>
        <end position="22"/>
    </location>
    <ligand>
        <name>substrate</name>
    </ligand>
</feature>
<dbReference type="RefSeq" id="WP_057896833.1">
    <property type="nucleotide sequence ID" value="NZ_AZEH01000039.1"/>
</dbReference>
<dbReference type="GO" id="GO:0004619">
    <property type="term" value="F:phosphoglycerate mutase activity"/>
    <property type="evidence" value="ECO:0007669"/>
    <property type="project" value="UniProtKB-UniRule"/>
</dbReference>
<reference evidence="9 10" key="1">
    <citation type="journal article" date="2015" name="Genome Announc.">
        <title>Expanding the biotechnology potential of lactobacilli through comparative genomics of 213 strains and associated genera.</title>
        <authorList>
            <person name="Sun Z."/>
            <person name="Harris H.M."/>
            <person name="McCann A."/>
            <person name="Guo C."/>
            <person name="Argimon S."/>
            <person name="Zhang W."/>
            <person name="Yang X."/>
            <person name="Jeffery I.B."/>
            <person name="Cooney J.C."/>
            <person name="Kagawa T.F."/>
            <person name="Liu W."/>
            <person name="Song Y."/>
            <person name="Salvetti E."/>
            <person name="Wrobel A."/>
            <person name="Rasinkangas P."/>
            <person name="Parkhill J."/>
            <person name="Rea M.C."/>
            <person name="O'Sullivan O."/>
            <person name="Ritari J."/>
            <person name="Douillard F.P."/>
            <person name="Paul Ross R."/>
            <person name="Yang R."/>
            <person name="Briner A.E."/>
            <person name="Felis G.E."/>
            <person name="de Vos W.M."/>
            <person name="Barrangou R."/>
            <person name="Klaenhammer T.R."/>
            <person name="Caufield P.W."/>
            <person name="Cui Y."/>
            <person name="Zhang H."/>
            <person name="O'Toole P.W."/>
        </authorList>
    </citation>
    <scope>NUCLEOTIDE SEQUENCE [LARGE SCALE GENOMIC DNA]</scope>
    <source>
        <strain evidence="9 10">DSM 19972</strain>
    </source>
</reference>
<dbReference type="SMART" id="SM00855">
    <property type="entry name" value="PGAM"/>
    <property type="match status" value="1"/>
</dbReference>
<evidence type="ECO:0000313" key="10">
    <source>
        <dbReference type="Proteomes" id="UP000051686"/>
    </source>
</evidence>